<dbReference type="PRINTS" id="PR00368">
    <property type="entry name" value="FADPNR"/>
</dbReference>
<gene>
    <name evidence="6" type="ORF">AB3X52_00815</name>
</gene>
<dbReference type="Gene3D" id="3.50.50.60">
    <property type="entry name" value="FAD/NAD(P)-binding domain"/>
    <property type="match status" value="2"/>
</dbReference>
<dbReference type="Proteomes" id="UP001556631">
    <property type="component" value="Unassembled WGS sequence"/>
</dbReference>
<protein>
    <submittedName>
        <fullName evidence="6">NAD(P)/FAD-dependent oxidoreductase</fullName>
    </submittedName>
</protein>
<dbReference type="EMBL" id="JBFPJR010000001">
    <property type="protein sequence ID" value="MEX0426143.1"/>
    <property type="molecule type" value="Genomic_DNA"/>
</dbReference>
<evidence type="ECO:0000256" key="4">
    <source>
        <dbReference type="ARBA" id="ARBA00023002"/>
    </source>
</evidence>
<name>A0ABV3ST80_9ACTN</name>
<proteinExistence type="predicted"/>
<evidence type="ECO:0000313" key="6">
    <source>
        <dbReference type="EMBL" id="MEX0426143.1"/>
    </source>
</evidence>
<dbReference type="PANTHER" id="PTHR43557:SF2">
    <property type="entry name" value="RIESKE DOMAIN-CONTAINING PROTEIN-RELATED"/>
    <property type="match status" value="1"/>
</dbReference>
<accession>A0ABV3ST80</accession>
<dbReference type="SUPFAM" id="SSF51905">
    <property type="entry name" value="FAD/NAD(P)-binding domain"/>
    <property type="match status" value="2"/>
</dbReference>
<dbReference type="PANTHER" id="PTHR43557">
    <property type="entry name" value="APOPTOSIS-INDUCING FACTOR 1"/>
    <property type="match status" value="1"/>
</dbReference>
<dbReference type="Pfam" id="PF07992">
    <property type="entry name" value="Pyr_redox_2"/>
    <property type="match status" value="1"/>
</dbReference>
<evidence type="ECO:0000256" key="2">
    <source>
        <dbReference type="ARBA" id="ARBA00022630"/>
    </source>
</evidence>
<keyword evidence="7" id="KW-1185">Reference proteome</keyword>
<organism evidence="6 7">
    <name type="scientific">Nocardioides eburneus</name>
    <dbReference type="NCBI Taxonomy" id="3231482"/>
    <lineage>
        <taxon>Bacteria</taxon>
        <taxon>Bacillati</taxon>
        <taxon>Actinomycetota</taxon>
        <taxon>Actinomycetes</taxon>
        <taxon>Propionibacteriales</taxon>
        <taxon>Nocardioidaceae</taxon>
        <taxon>Nocardioides</taxon>
    </lineage>
</organism>
<dbReference type="InterPro" id="IPR050446">
    <property type="entry name" value="FAD-oxidoreductase/Apoptosis"/>
</dbReference>
<comment type="cofactor">
    <cofactor evidence="1">
        <name>FAD</name>
        <dbReference type="ChEBI" id="CHEBI:57692"/>
    </cofactor>
</comment>
<dbReference type="RefSeq" id="WP_367990799.1">
    <property type="nucleotide sequence ID" value="NZ_JBFPJR010000001.1"/>
</dbReference>
<sequence>MSGAAMRRIVIVGNGIAGVTAADTLRAGGFTGELTVVGAERHAAYSRPALSKALLRDELSAHELPAPGHGATELLGVSAVSLDPEQRRVALSDGRGLAYDGLVIASGARPRTLGGGERERCVRTIEDALALRSALAESPSVVVIGGGPLGMEVASGCLEQGCEVTLVSEGQPLVAVLGEHLAGVLTDTATAQGLKVVTTGAAGVTDAGDVVQVQLRDGAVLEAGLVVSAIGDVPNTEWLADSGLLVDGVLAVDSRGRVGGRSDVVAAGDVAAFPTAYGLRRVPLWTSAIDQSRVAATTLLQGDDAPELTFSPYFWTEGFGLTVKACGWLPVVGEPEVVDGEPHSGLLRWRHEDGSGTAVAVNYRIPIPRLRRAAREA</sequence>
<evidence type="ECO:0000259" key="5">
    <source>
        <dbReference type="Pfam" id="PF07992"/>
    </source>
</evidence>
<keyword evidence="3" id="KW-0274">FAD</keyword>
<comment type="caution">
    <text evidence="6">The sequence shown here is derived from an EMBL/GenBank/DDBJ whole genome shotgun (WGS) entry which is preliminary data.</text>
</comment>
<evidence type="ECO:0000256" key="3">
    <source>
        <dbReference type="ARBA" id="ARBA00022827"/>
    </source>
</evidence>
<keyword evidence="2" id="KW-0285">Flavoprotein</keyword>
<evidence type="ECO:0000256" key="1">
    <source>
        <dbReference type="ARBA" id="ARBA00001974"/>
    </source>
</evidence>
<reference evidence="6 7" key="1">
    <citation type="submission" date="2024-07" db="EMBL/GenBank/DDBJ databases">
        <authorList>
            <person name="Lee S."/>
            <person name="Kang M."/>
        </authorList>
    </citation>
    <scope>NUCLEOTIDE SEQUENCE [LARGE SCALE GENOMIC DNA]</scope>
    <source>
        <strain evidence="6 7">DS6</strain>
    </source>
</reference>
<dbReference type="PRINTS" id="PR00469">
    <property type="entry name" value="PNDRDTASEII"/>
</dbReference>
<keyword evidence="4" id="KW-0560">Oxidoreductase</keyword>
<evidence type="ECO:0000313" key="7">
    <source>
        <dbReference type="Proteomes" id="UP001556631"/>
    </source>
</evidence>
<dbReference type="InterPro" id="IPR036188">
    <property type="entry name" value="FAD/NAD-bd_sf"/>
</dbReference>
<feature type="domain" description="FAD/NAD(P)-binding" evidence="5">
    <location>
        <begin position="8"/>
        <end position="291"/>
    </location>
</feature>
<dbReference type="InterPro" id="IPR023753">
    <property type="entry name" value="FAD/NAD-binding_dom"/>
</dbReference>